<name>A0A0F9RBX7_9ZZZZ</name>
<sequence length="278" mass="32824">MKEIQILNDTTKDLINIGGKTDNQIRNILDKAHNDLVMIVERRFGKERNYTKRLEELKNISIGPFVVTTTMPSSYIDNKVREDLFKKRDRYLNLIETIVAELGIEQIEKLKEEVEKTERKIQNENVEERLIRILTRFHRFTKQLERRQGRSTIPIIEVQNEYDVQDLLHALLKLEFDDVRAEEYTPSYAGSNSRMDFLLKKEEIVVEVKKTSEHLKDKEIGVQLNDDIAKYKTHPNCRILYCFIYDPQELISNPDGLQNDLSKETEEFKVKVIITPKR</sequence>
<evidence type="ECO:0000313" key="2">
    <source>
        <dbReference type="EMBL" id="KKN46937.1"/>
    </source>
</evidence>
<keyword evidence="1" id="KW-0175">Coiled coil</keyword>
<comment type="caution">
    <text evidence="2">The sequence shown here is derived from an EMBL/GenBank/DDBJ whole genome shotgun (WGS) entry which is preliminary data.</text>
</comment>
<evidence type="ECO:0000256" key="1">
    <source>
        <dbReference type="SAM" id="Coils"/>
    </source>
</evidence>
<gene>
    <name evidence="2" type="ORF">LCGC14_0668030</name>
</gene>
<accession>A0A0F9RBX7</accession>
<reference evidence="2" key="1">
    <citation type="journal article" date="2015" name="Nature">
        <title>Complex archaea that bridge the gap between prokaryotes and eukaryotes.</title>
        <authorList>
            <person name="Spang A."/>
            <person name="Saw J.H."/>
            <person name="Jorgensen S.L."/>
            <person name="Zaremba-Niedzwiedzka K."/>
            <person name="Martijn J."/>
            <person name="Lind A.E."/>
            <person name="van Eijk R."/>
            <person name="Schleper C."/>
            <person name="Guy L."/>
            <person name="Ettema T.J."/>
        </authorList>
    </citation>
    <scope>NUCLEOTIDE SEQUENCE</scope>
</reference>
<organism evidence="2">
    <name type="scientific">marine sediment metagenome</name>
    <dbReference type="NCBI Taxonomy" id="412755"/>
    <lineage>
        <taxon>unclassified sequences</taxon>
        <taxon>metagenomes</taxon>
        <taxon>ecological metagenomes</taxon>
    </lineage>
</organism>
<proteinExistence type="predicted"/>
<protein>
    <submittedName>
        <fullName evidence="2">Uncharacterized protein</fullName>
    </submittedName>
</protein>
<dbReference type="Pfam" id="PF18742">
    <property type="entry name" value="DpnII-MboI"/>
    <property type="match status" value="1"/>
</dbReference>
<dbReference type="AlphaFoldDB" id="A0A0F9RBX7"/>
<feature type="coiled-coil region" evidence="1">
    <location>
        <begin position="100"/>
        <end position="127"/>
    </location>
</feature>
<dbReference type="EMBL" id="LAZR01001304">
    <property type="protein sequence ID" value="KKN46937.1"/>
    <property type="molecule type" value="Genomic_DNA"/>
</dbReference>